<accession>A0A5N6SBL1</accession>
<dbReference type="PANTHER" id="PTHR43827:SF3">
    <property type="entry name" value="NADP-DEPENDENT OXIDOREDUCTASE DOMAIN-CONTAINING PROTEIN"/>
    <property type="match status" value="1"/>
</dbReference>
<dbReference type="PRINTS" id="PR00069">
    <property type="entry name" value="ALDKETRDTASE"/>
</dbReference>
<dbReference type="InterPro" id="IPR036812">
    <property type="entry name" value="NAD(P)_OxRdtase_dom_sf"/>
</dbReference>
<reference evidence="8 9" key="1">
    <citation type="submission" date="2018-04" db="EMBL/GenBank/DDBJ databases">
        <authorList>
            <person name="Eckel V.P."/>
            <person name="Vogel R.F."/>
        </authorList>
    </citation>
    <scope>NUCLEOTIDE SEQUENCE [LARGE SCALE GENOMIC DNA]</scope>
    <source>
        <strain evidence="9">TMW 2.1764</strain>
    </source>
</reference>
<dbReference type="PROSITE" id="PS00062">
    <property type="entry name" value="ALDOKETO_REDUCTASE_2"/>
    <property type="match status" value="1"/>
</dbReference>
<evidence type="ECO:0000256" key="2">
    <source>
        <dbReference type="ARBA" id="ARBA00022857"/>
    </source>
</evidence>
<feature type="binding site" evidence="5">
    <location>
        <position position="109"/>
    </location>
    <ligand>
        <name>substrate</name>
    </ligand>
</feature>
<evidence type="ECO:0000259" key="7">
    <source>
        <dbReference type="Pfam" id="PF00248"/>
    </source>
</evidence>
<dbReference type="GO" id="GO:0016616">
    <property type="term" value="F:oxidoreductase activity, acting on the CH-OH group of donors, NAD or NADP as acceptor"/>
    <property type="evidence" value="ECO:0007669"/>
    <property type="project" value="UniProtKB-ARBA"/>
</dbReference>
<feature type="domain" description="NADP-dependent oxidoreductase" evidence="7">
    <location>
        <begin position="17"/>
        <end position="259"/>
    </location>
</feature>
<dbReference type="InterPro" id="IPR018170">
    <property type="entry name" value="Aldo/ket_reductase_CS"/>
</dbReference>
<dbReference type="Proteomes" id="UP000325415">
    <property type="component" value="Unassembled WGS sequence"/>
</dbReference>
<comment type="caution">
    <text evidence="8">The sequence shown here is derived from an EMBL/GenBank/DDBJ whole genome shotgun (WGS) entry which is preliminary data.</text>
</comment>
<gene>
    <name evidence="8" type="ORF">DDE84_00695</name>
</gene>
<dbReference type="InterPro" id="IPR023210">
    <property type="entry name" value="NADP_OxRdtase_dom"/>
</dbReference>
<evidence type="ECO:0000256" key="6">
    <source>
        <dbReference type="PIRSR" id="PIRSR000097-3"/>
    </source>
</evidence>
<dbReference type="Pfam" id="PF00248">
    <property type="entry name" value="Aldo_ket_red"/>
    <property type="match status" value="1"/>
</dbReference>
<dbReference type="InterPro" id="IPR020471">
    <property type="entry name" value="AKR"/>
</dbReference>
<dbReference type="PIRSF" id="PIRSF000097">
    <property type="entry name" value="AKR"/>
    <property type="match status" value="1"/>
</dbReference>
<keyword evidence="3" id="KW-0560">Oxidoreductase</keyword>
<dbReference type="Gene3D" id="3.20.20.100">
    <property type="entry name" value="NADP-dependent oxidoreductase domain"/>
    <property type="match status" value="1"/>
</dbReference>
<dbReference type="PROSITE" id="PS00798">
    <property type="entry name" value="ALDOKETO_REDUCTASE_1"/>
    <property type="match status" value="1"/>
</dbReference>
<keyword evidence="2" id="KW-0521">NADP</keyword>
<dbReference type="SUPFAM" id="SSF51430">
    <property type="entry name" value="NAD(P)-linked oxidoreductase"/>
    <property type="match status" value="1"/>
</dbReference>
<dbReference type="EMBL" id="QDAG01000001">
    <property type="protein sequence ID" value="KAE8130138.1"/>
    <property type="molecule type" value="Genomic_DNA"/>
</dbReference>
<dbReference type="PANTHER" id="PTHR43827">
    <property type="entry name" value="2,5-DIKETO-D-GLUCONIC ACID REDUCTASE"/>
    <property type="match status" value="1"/>
</dbReference>
<keyword evidence="9" id="KW-1185">Reference proteome</keyword>
<evidence type="ECO:0000256" key="3">
    <source>
        <dbReference type="ARBA" id="ARBA00023002"/>
    </source>
</evidence>
<evidence type="ECO:0000313" key="9">
    <source>
        <dbReference type="Proteomes" id="UP000325415"/>
    </source>
</evidence>
<comment type="similarity">
    <text evidence="1">Belongs to the aldo/keto reductase family.</text>
</comment>
<organism evidence="8 9">
    <name type="scientific">Bifidobacterium tibiigranuli</name>
    <dbReference type="NCBI Taxonomy" id="2172043"/>
    <lineage>
        <taxon>Bacteria</taxon>
        <taxon>Bacillati</taxon>
        <taxon>Actinomycetota</taxon>
        <taxon>Actinomycetes</taxon>
        <taxon>Bifidobacteriales</taxon>
        <taxon>Bifidobacteriaceae</taxon>
        <taxon>Bifidobacterium</taxon>
    </lineage>
</organism>
<dbReference type="AlphaFoldDB" id="A0A5N6SBL1"/>
<dbReference type="FunFam" id="3.20.20.100:FF:000015">
    <property type="entry name" value="Oxidoreductase, aldo/keto reductase family"/>
    <property type="match status" value="1"/>
</dbReference>
<proteinExistence type="inferred from homology"/>
<sequence length="276" mass="31299">MIMKNLVLHNDVAIPQIGLGSWQAMPGGEAYDAVATALRAGYRHIDTAAIYGNEEDVGQAIRDSGIPRGDIFVTTKLWNTDHGYGRAKQAFLDSLQRLGLDYIDLYLIHFPFGGRICETWKAMEELYGEGRVRAIGVSNFTTEHLDYLMRGAAITPMVDQVEYHPYLSQDPLQRYCDEHRIVIEAWSPLGSGRFVEDTNVRAIAVKHHRSIPQIILRWDIQRGVVTLPKSVHQQYIEENLDILDFRLDATDMASLNALNRDWHTGTNPELIPIDQE</sequence>
<evidence type="ECO:0000256" key="1">
    <source>
        <dbReference type="ARBA" id="ARBA00007905"/>
    </source>
</evidence>
<protein>
    <submittedName>
        <fullName evidence="8">Aldo/keto reductase</fullName>
    </submittedName>
</protein>
<name>A0A5N6SBL1_9BIFI</name>
<dbReference type="CDD" id="cd19071">
    <property type="entry name" value="AKR_AKR1-5-like"/>
    <property type="match status" value="1"/>
</dbReference>
<evidence type="ECO:0000313" key="8">
    <source>
        <dbReference type="EMBL" id="KAE8130138.1"/>
    </source>
</evidence>
<feature type="active site" description="Proton donor" evidence="4">
    <location>
        <position position="51"/>
    </location>
</feature>
<evidence type="ECO:0000256" key="4">
    <source>
        <dbReference type="PIRSR" id="PIRSR000097-1"/>
    </source>
</evidence>
<feature type="site" description="Lowers pKa of active site Tyr" evidence="6">
    <location>
        <position position="76"/>
    </location>
</feature>
<evidence type="ECO:0000256" key="5">
    <source>
        <dbReference type="PIRSR" id="PIRSR000097-2"/>
    </source>
</evidence>